<dbReference type="InterPro" id="IPR029016">
    <property type="entry name" value="GAF-like_dom_sf"/>
</dbReference>
<dbReference type="AlphaFoldDB" id="A0A366II11"/>
<accession>A0A366II11</accession>
<dbReference type="Proteomes" id="UP000253509">
    <property type="component" value="Unassembled WGS sequence"/>
</dbReference>
<gene>
    <name evidence="2" type="ORF">DFO65_10593</name>
</gene>
<dbReference type="InterPro" id="IPR003018">
    <property type="entry name" value="GAF"/>
</dbReference>
<evidence type="ECO:0000313" key="2">
    <source>
        <dbReference type="EMBL" id="RBP71493.1"/>
    </source>
</evidence>
<proteinExistence type="predicted"/>
<sequence>MPVRDLAALARTLERIHGAVVSGQPPPSGPRSLVARSWERMIALGIDPDGRNARVISDPGEVESRRRSTRLRFVVDELVQTLLRLPDAADLILVIADADGVILWRDGAVGARRRADGLGFVEGAHWTESIVGTNAIGTALAEEAPVQLFSAEHFETSQHPWFCSAVPVHDPGDGSLLGIVDISGPAFTLQPTMQALVTTAVRLAEARLQIHRQTALMRLRDRYATLLAGTTGPIVIVDDDGWVALAQGILVKDRIEAPDPGRAVHLPGAGPCLPERIDGGWILRPGGSARLRVRVSAGSTSVQIESDNGVLRVPLTQRRRQIVEEITRAGRRGTTAKELSRRLYGDDEHVVTVRAEVSRLRRSLGALLTTQPYRWSDEIDILDERATDRVPPA</sequence>
<dbReference type="RefSeq" id="WP_113904004.1">
    <property type="nucleotide sequence ID" value="NZ_QNSB01000005.1"/>
</dbReference>
<organism evidence="2 3">
    <name type="scientific">Brevibacterium celere</name>
    <dbReference type="NCBI Taxonomy" id="225845"/>
    <lineage>
        <taxon>Bacteria</taxon>
        <taxon>Bacillati</taxon>
        <taxon>Actinomycetota</taxon>
        <taxon>Actinomycetes</taxon>
        <taxon>Micrococcales</taxon>
        <taxon>Brevibacteriaceae</taxon>
        <taxon>Brevibacterium</taxon>
    </lineage>
</organism>
<evidence type="ECO:0000259" key="1">
    <source>
        <dbReference type="Pfam" id="PF01590"/>
    </source>
</evidence>
<dbReference type="Pfam" id="PF01590">
    <property type="entry name" value="GAF"/>
    <property type="match status" value="1"/>
</dbReference>
<feature type="domain" description="GAF" evidence="1">
    <location>
        <begin position="89"/>
        <end position="207"/>
    </location>
</feature>
<evidence type="ECO:0000313" key="3">
    <source>
        <dbReference type="Proteomes" id="UP000253509"/>
    </source>
</evidence>
<reference evidence="2 3" key="1">
    <citation type="submission" date="2018-06" db="EMBL/GenBank/DDBJ databases">
        <title>Freshwater and sediment microbial communities from various areas in North America, analyzing microbe dynamics in response to fracking.</title>
        <authorList>
            <person name="Lamendella R."/>
        </authorList>
    </citation>
    <scope>NUCLEOTIDE SEQUENCE [LARGE SCALE GENOMIC DNA]</scope>
    <source>
        <strain evidence="2 3">3b_TX</strain>
    </source>
</reference>
<dbReference type="EMBL" id="QNSB01000005">
    <property type="protein sequence ID" value="RBP71493.1"/>
    <property type="molecule type" value="Genomic_DNA"/>
</dbReference>
<name>A0A366II11_9MICO</name>
<dbReference type="Gene3D" id="3.30.450.40">
    <property type="match status" value="1"/>
</dbReference>
<comment type="caution">
    <text evidence="2">The sequence shown here is derived from an EMBL/GenBank/DDBJ whole genome shotgun (WGS) entry which is preliminary data.</text>
</comment>
<keyword evidence="3" id="KW-1185">Reference proteome</keyword>
<protein>
    <submittedName>
        <fullName evidence="2">GAF domain-containing protein</fullName>
    </submittedName>
</protein>